<dbReference type="NCBIfam" id="NF047375">
    <property type="entry name" value="HeatShock_HspR"/>
    <property type="match status" value="1"/>
</dbReference>
<keyword evidence="1" id="KW-0238">DNA-binding</keyword>
<evidence type="ECO:0000313" key="5">
    <source>
        <dbReference type="Proteomes" id="UP001597492"/>
    </source>
</evidence>
<comment type="caution">
    <text evidence="4">The sequence shown here is derived from an EMBL/GenBank/DDBJ whole genome shotgun (WGS) entry which is preliminary data.</text>
</comment>
<dbReference type="PROSITE" id="PS50937">
    <property type="entry name" value="HTH_MERR_2"/>
    <property type="match status" value="1"/>
</dbReference>
<feature type="coiled-coil region" evidence="2">
    <location>
        <begin position="81"/>
        <end position="108"/>
    </location>
</feature>
<dbReference type="InterPro" id="IPR047057">
    <property type="entry name" value="MerR_fam"/>
</dbReference>
<keyword evidence="2" id="KW-0175">Coiled coil</keyword>
<protein>
    <submittedName>
        <fullName evidence="4">Heat shock protein transcriptional repressor HspR</fullName>
    </submittedName>
</protein>
<accession>A0ABW5UXT5</accession>
<proteinExistence type="predicted"/>
<organism evidence="4 5">
    <name type="scientific">Gulosibacter faecalis</name>
    <dbReference type="NCBI Taxonomy" id="272240"/>
    <lineage>
        <taxon>Bacteria</taxon>
        <taxon>Bacillati</taxon>
        <taxon>Actinomycetota</taxon>
        <taxon>Actinomycetes</taxon>
        <taxon>Micrococcales</taxon>
        <taxon>Microbacteriaceae</taxon>
        <taxon>Gulosibacter</taxon>
    </lineage>
</organism>
<dbReference type="PANTHER" id="PTHR30204">
    <property type="entry name" value="REDOX-CYCLING DRUG-SENSING TRANSCRIPTIONAL ACTIVATOR SOXR"/>
    <property type="match status" value="1"/>
</dbReference>
<dbReference type="Proteomes" id="UP001597492">
    <property type="component" value="Unassembled WGS sequence"/>
</dbReference>
<dbReference type="InterPro" id="IPR009061">
    <property type="entry name" value="DNA-bd_dom_put_sf"/>
</dbReference>
<dbReference type="RefSeq" id="WP_019618348.1">
    <property type="nucleotide sequence ID" value="NZ_JBHUNE010000003.1"/>
</dbReference>
<dbReference type="SUPFAM" id="SSF46955">
    <property type="entry name" value="Putative DNA-binding domain"/>
    <property type="match status" value="1"/>
</dbReference>
<evidence type="ECO:0000313" key="4">
    <source>
        <dbReference type="EMBL" id="MFD2757659.1"/>
    </source>
</evidence>
<keyword evidence="5" id="KW-1185">Reference proteome</keyword>
<name>A0ABW5UXT5_9MICO</name>
<reference evidence="5" key="1">
    <citation type="journal article" date="2019" name="Int. J. Syst. Evol. Microbiol.">
        <title>The Global Catalogue of Microorganisms (GCM) 10K type strain sequencing project: providing services to taxonomists for standard genome sequencing and annotation.</title>
        <authorList>
            <consortium name="The Broad Institute Genomics Platform"/>
            <consortium name="The Broad Institute Genome Sequencing Center for Infectious Disease"/>
            <person name="Wu L."/>
            <person name="Ma J."/>
        </authorList>
    </citation>
    <scope>NUCLEOTIDE SEQUENCE [LARGE SCALE GENOMIC DNA]</scope>
    <source>
        <strain evidence="5">TISTR 1514</strain>
    </source>
</reference>
<dbReference type="Gene3D" id="1.10.1660.10">
    <property type="match status" value="1"/>
</dbReference>
<dbReference type="InterPro" id="IPR000551">
    <property type="entry name" value="MerR-type_HTH_dom"/>
</dbReference>
<evidence type="ECO:0000256" key="2">
    <source>
        <dbReference type="SAM" id="Coils"/>
    </source>
</evidence>
<evidence type="ECO:0000259" key="3">
    <source>
        <dbReference type="PROSITE" id="PS50937"/>
    </source>
</evidence>
<dbReference type="PRINTS" id="PR00040">
    <property type="entry name" value="HTHMERR"/>
</dbReference>
<gene>
    <name evidence="4" type="ORF">ACFSW7_04600</name>
</gene>
<dbReference type="EMBL" id="JBHUNE010000003">
    <property type="protein sequence ID" value="MFD2757659.1"/>
    <property type="molecule type" value="Genomic_DNA"/>
</dbReference>
<dbReference type="PANTHER" id="PTHR30204:SF58">
    <property type="entry name" value="HTH-TYPE TRANSCRIPTIONAL REGULATOR YFMP"/>
    <property type="match status" value="1"/>
</dbReference>
<keyword evidence="4" id="KW-0346">Stress response</keyword>
<feature type="domain" description="HTH merR-type" evidence="3">
    <location>
        <begin position="16"/>
        <end position="84"/>
    </location>
</feature>
<sequence>MMRSTDPHDVDEDAPVFPIAVAAELAGMHPQTLRQYDRLGLVVPARTAGRVRRYSLADVAKLRDIGALSEAGVGLEGISHVVRLREQVQELKRRVRELESEVESHRQRSRERVFAAGYGEVIAVARGQRVRRNEIVVWRPSPDDETGAPLD</sequence>
<dbReference type="Pfam" id="PF13411">
    <property type="entry name" value="MerR_1"/>
    <property type="match status" value="1"/>
</dbReference>
<evidence type="ECO:0000256" key="1">
    <source>
        <dbReference type="ARBA" id="ARBA00023125"/>
    </source>
</evidence>
<dbReference type="SMART" id="SM00422">
    <property type="entry name" value="HTH_MERR"/>
    <property type="match status" value="1"/>
</dbReference>